<reference evidence="1 2" key="1">
    <citation type="submission" date="2016-05" db="EMBL/GenBank/DDBJ databases">
        <title>A degradative enzymes factory behind the ericoid mycorrhizal symbiosis.</title>
        <authorList>
            <consortium name="DOE Joint Genome Institute"/>
            <person name="Martino E."/>
            <person name="Morin E."/>
            <person name="Grelet G."/>
            <person name="Kuo A."/>
            <person name="Kohler A."/>
            <person name="Daghino S."/>
            <person name="Barry K."/>
            <person name="Choi C."/>
            <person name="Cichocki N."/>
            <person name="Clum A."/>
            <person name="Copeland A."/>
            <person name="Hainaut M."/>
            <person name="Haridas S."/>
            <person name="Labutti K."/>
            <person name="Lindquist E."/>
            <person name="Lipzen A."/>
            <person name="Khouja H.-R."/>
            <person name="Murat C."/>
            <person name="Ohm R."/>
            <person name="Olson A."/>
            <person name="Spatafora J."/>
            <person name="Veneault-Fourrey C."/>
            <person name="Henrissat B."/>
            <person name="Grigoriev I."/>
            <person name="Martin F."/>
            <person name="Perotto S."/>
        </authorList>
    </citation>
    <scope>NUCLEOTIDE SEQUENCE [LARGE SCALE GENOMIC DNA]</scope>
    <source>
        <strain evidence="1 2">UAMH 7357</strain>
    </source>
</reference>
<organism evidence="1 2">
    <name type="scientific">Hyaloscypha hepaticicola</name>
    <dbReference type="NCBI Taxonomy" id="2082293"/>
    <lineage>
        <taxon>Eukaryota</taxon>
        <taxon>Fungi</taxon>
        <taxon>Dikarya</taxon>
        <taxon>Ascomycota</taxon>
        <taxon>Pezizomycotina</taxon>
        <taxon>Leotiomycetes</taxon>
        <taxon>Helotiales</taxon>
        <taxon>Hyaloscyphaceae</taxon>
        <taxon>Hyaloscypha</taxon>
    </lineage>
</organism>
<accession>A0A2J6PSN0</accession>
<dbReference type="Proteomes" id="UP000235672">
    <property type="component" value="Unassembled WGS sequence"/>
</dbReference>
<gene>
    <name evidence="1" type="ORF">NA56DRAFT_708229</name>
</gene>
<sequence length="556" mass="61221">MAVPLSSAKQAHLLLAWNKPPDLDLVAAHRLFFVACICRGCQDGNFSLKTAIFPERRRDNAGASLPVLLFSLEPEQPAPRSSDPYASRQANRIAILPTGYTNPATLLSSQLYHLQSAGSLFGIRGNTQHCHSSHAACGRKENSFVRDRVLEIHHNAVRLVSGRDCAVGSSYVCLSHRWCEAIKHVSLTDQTMGLEMSALPKMMQDADSPSDWYRQVGMMAAIYENSALTIAAICCSESEDGLFRVLPPAAHERLFTHLNGEPIYVRRVPPKTPWAAEPGANLESQGPAFHGRELVWECMESSRRETSQHGCCEPGRWRNAKADADGLDWVEIINSYSALDLTIRTDRLPALAGIARAYGAANDLQQYVAGHWAETIGENLCWRAQLPSRRREEKPKAPSWSWVAADGPVLAGYLDPEASPITVYGIEITASSGNPFLDPNPDCKIHLSAPLMPGTLLYSPKPGAVDKMLCWIRFGGEEETLVYPDYLLHEHSYSHVSTRTEAFCLFYDEPTPGIFCGGLVLRKVGSGLDEYERIGSVDCSPAFDINSTPMTNITLV</sequence>
<dbReference type="AlphaFoldDB" id="A0A2J6PSN0"/>
<keyword evidence="2" id="KW-1185">Reference proteome</keyword>
<name>A0A2J6PSN0_9HELO</name>
<protein>
    <recommendedName>
        <fullName evidence="3">Heterokaryon incompatibility domain-containing protein</fullName>
    </recommendedName>
</protein>
<evidence type="ECO:0000313" key="2">
    <source>
        <dbReference type="Proteomes" id="UP000235672"/>
    </source>
</evidence>
<proteinExistence type="predicted"/>
<dbReference type="STRING" id="1745343.A0A2J6PSN0"/>
<dbReference type="PANTHER" id="PTHR33112">
    <property type="entry name" value="DOMAIN PROTEIN, PUTATIVE-RELATED"/>
    <property type="match status" value="1"/>
</dbReference>
<dbReference type="EMBL" id="KZ613502">
    <property type="protein sequence ID" value="PMD17011.1"/>
    <property type="molecule type" value="Genomic_DNA"/>
</dbReference>
<evidence type="ECO:0000313" key="1">
    <source>
        <dbReference type="EMBL" id="PMD17011.1"/>
    </source>
</evidence>
<dbReference type="PANTHER" id="PTHR33112:SF9">
    <property type="entry name" value="HETEROKARYON INCOMPATIBILITY DOMAIN-CONTAINING PROTEIN"/>
    <property type="match status" value="1"/>
</dbReference>
<evidence type="ECO:0008006" key="3">
    <source>
        <dbReference type="Google" id="ProtNLM"/>
    </source>
</evidence>